<reference evidence="3 4" key="1">
    <citation type="submission" date="2023-06" db="EMBL/GenBank/DDBJ databases">
        <title>Cellulomonas sp. MW9 Whole genome sequence.</title>
        <authorList>
            <person name="Park S."/>
        </authorList>
    </citation>
    <scope>NUCLEOTIDE SEQUENCE [LARGE SCALE GENOMIC DNA]</scope>
    <source>
        <strain evidence="3 4">MW9</strain>
    </source>
</reference>
<comment type="similarity">
    <text evidence="1">Belongs to the F420H(2)-dependent quinone reductase family.</text>
</comment>
<dbReference type="PANTHER" id="PTHR39428">
    <property type="entry name" value="F420H(2)-DEPENDENT QUINONE REDUCTASE RV1261C"/>
    <property type="match status" value="1"/>
</dbReference>
<dbReference type="InterPro" id="IPR012349">
    <property type="entry name" value="Split_barrel_FMN-bd"/>
</dbReference>
<name>A0ABT7S2T3_9CELL</name>
<dbReference type="PROSITE" id="PS00430">
    <property type="entry name" value="TONB_DEPENDENT_REC_1"/>
    <property type="match status" value="1"/>
</dbReference>
<dbReference type="Gene3D" id="2.30.110.10">
    <property type="entry name" value="Electron Transport, Fmn-binding Protein, Chain A"/>
    <property type="match status" value="1"/>
</dbReference>
<dbReference type="RefSeq" id="WP_289444416.1">
    <property type="nucleotide sequence ID" value="NZ_JAUCGR010000001.1"/>
</dbReference>
<sequence length="149" mass="16124">MASTRTMKTLSVLHRAAVRVSRGRVGGRLLGDPALELTTTGRRSGRPRVSMLTAPLQLGDSLVVVASRGGDDVHPAWFLNLRDDPHVQVALAGGPRRPMLARVADADERARLWPAITAGSPHYAAYQQRTTREIPVVLLEQAHDVGVLP</sequence>
<dbReference type="EMBL" id="JAUCGR010000001">
    <property type="protein sequence ID" value="MDM7829925.1"/>
    <property type="molecule type" value="Genomic_DNA"/>
</dbReference>
<dbReference type="NCBIfam" id="TIGR00026">
    <property type="entry name" value="hi_GC_TIGR00026"/>
    <property type="match status" value="1"/>
</dbReference>
<gene>
    <name evidence="3" type="ORF">QRT05_01145</name>
</gene>
<accession>A0ABT7S2T3</accession>
<evidence type="ECO:0000256" key="1">
    <source>
        <dbReference type="ARBA" id="ARBA00008710"/>
    </source>
</evidence>
<evidence type="ECO:0000256" key="2">
    <source>
        <dbReference type="ARBA" id="ARBA00049106"/>
    </source>
</evidence>
<comment type="caution">
    <text evidence="3">The sequence shown here is derived from an EMBL/GenBank/DDBJ whole genome shotgun (WGS) entry which is preliminary data.</text>
</comment>
<protein>
    <submittedName>
        <fullName evidence="3">Nitroreductase/quinone reductase family protein</fullName>
    </submittedName>
</protein>
<evidence type="ECO:0000313" key="3">
    <source>
        <dbReference type="EMBL" id="MDM7829925.1"/>
    </source>
</evidence>
<comment type="catalytic activity">
    <reaction evidence="2">
        <text>oxidized coenzyme F420-(gamma-L-Glu)(n) + a quinol + H(+) = reduced coenzyme F420-(gamma-L-Glu)(n) + a quinone</text>
        <dbReference type="Rhea" id="RHEA:39663"/>
        <dbReference type="Rhea" id="RHEA-COMP:12939"/>
        <dbReference type="Rhea" id="RHEA-COMP:14378"/>
        <dbReference type="ChEBI" id="CHEBI:15378"/>
        <dbReference type="ChEBI" id="CHEBI:24646"/>
        <dbReference type="ChEBI" id="CHEBI:132124"/>
        <dbReference type="ChEBI" id="CHEBI:133980"/>
        <dbReference type="ChEBI" id="CHEBI:139511"/>
    </reaction>
</comment>
<dbReference type="InterPro" id="IPR004378">
    <property type="entry name" value="F420H2_quin_Rdtase"/>
</dbReference>
<dbReference type="Proteomes" id="UP001321453">
    <property type="component" value="Unassembled WGS sequence"/>
</dbReference>
<keyword evidence="4" id="KW-1185">Reference proteome</keyword>
<dbReference type="Pfam" id="PF04075">
    <property type="entry name" value="F420H2_quin_red"/>
    <property type="match status" value="1"/>
</dbReference>
<organism evidence="3 4">
    <name type="scientific">Cellulomonas edaphi</name>
    <dbReference type="NCBI Taxonomy" id="3053468"/>
    <lineage>
        <taxon>Bacteria</taxon>
        <taxon>Bacillati</taxon>
        <taxon>Actinomycetota</taxon>
        <taxon>Actinomycetes</taxon>
        <taxon>Micrococcales</taxon>
        <taxon>Cellulomonadaceae</taxon>
        <taxon>Cellulomonas</taxon>
    </lineage>
</organism>
<proteinExistence type="inferred from homology"/>
<evidence type="ECO:0000313" key="4">
    <source>
        <dbReference type="Proteomes" id="UP001321453"/>
    </source>
</evidence>
<dbReference type="PANTHER" id="PTHR39428:SF1">
    <property type="entry name" value="F420H(2)-DEPENDENT QUINONE REDUCTASE RV1261C"/>
    <property type="match status" value="1"/>
</dbReference>
<dbReference type="InterPro" id="IPR010916">
    <property type="entry name" value="TonB_box_CS"/>
</dbReference>